<proteinExistence type="predicted"/>
<evidence type="ECO:0000313" key="2">
    <source>
        <dbReference type="EMBL" id="OZI35096.1"/>
    </source>
</evidence>
<dbReference type="AlphaFoldDB" id="A0A261SCM3"/>
<evidence type="ECO:0000256" key="1">
    <source>
        <dbReference type="ARBA" id="ARBA00022729"/>
    </source>
</evidence>
<reference evidence="3" key="1">
    <citation type="submission" date="2017-05" db="EMBL/GenBank/DDBJ databases">
        <title>Complete and WGS of Bordetella genogroups.</title>
        <authorList>
            <person name="Spilker T."/>
            <person name="Lipuma J."/>
        </authorList>
    </citation>
    <scope>NUCLEOTIDE SEQUENCE [LARGE SCALE GENOMIC DNA]</scope>
    <source>
        <strain evidence="3">AU16122</strain>
    </source>
</reference>
<comment type="caution">
    <text evidence="2">The sequence shown here is derived from an EMBL/GenBank/DDBJ whole genome shotgun (WGS) entry which is preliminary data.</text>
</comment>
<keyword evidence="3" id="KW-1185">Reference proteome</keyword>
<evidence type="ECO:0000313" key="3">
    <source>
        <dbReference type="Proteomes" id="UP000216020"/>
    </source>
</evidence>
<dbReference type="Gene3D" id="2.160.20.20">
    <property type="match status" value="1"/>
</dbReference>
<dbReference type="Pfam" id="PF12951">
    <property type="entry name" value="PATR"/>
    <property type="match status" value="1"/>
</dbReference>
<dbReference type="EMBL" id="NEVM01000002">
    <property type="protein sequence ID" value="OZI35096.1"/>
    <property type="molecule type" value="Genomic_DNA"/>
</dbReference>
<gene>
    <name evidence="2" type="ORF">CAL29_14670</name>
</gene>
<protein>
    <recommendedName>
        <fullName evidence="4">Autotransporter domain-containing protein</fullName>
    </recommendedName>
</protein>
<name>A0A261SCM3_9BORD</name>
<dbReference type="InterPro" id="IPR011050">
    <property type="entry name" value="Pectin_lyase_fold/virulence"/>
</dbReference>
<evidence type="ECO:0008006" key="4">
    <source>
        <dbReference type="Google" id="ProtNLM"/>
    </source>
</evidence>
<dbReference type="NCBIfam" id="TIGR02601">
    <property type="entry name" value="autotrns_rpt"/>
    <property type="match status" value="1"/>
</dbReference>
<dbReference type="InterPro" id="IPR013425">
    <property type="entry name" value="Autotrns_rpt"/>
</dbReference>
<keyword evidence="1" id="KW-0732">Signal</keyword>
<dbReference type="SUPFAM" id="SSF51126">
    <property type="entry name" value="Pectin lyase-like"/>
    <property type="match status" value="1"/>
</dbReference>
<accession>A0A261SCM3</accession>
<dbReference type="InterPro" id="IPR012332">
    <property type="entry name" value="Autotransporter_pectin_lyase_C"/>
</dbReference>
<organism evidence="2 3">
    <name type="scientific">Bordetella genomosp. 10</name>
    <dbReference type="NCBI Taxonomy" id="1416804"/>
    <lineage>
        <taxon>Bacteria</taxon>
        <taxon>Pseudomonadati</taxon>
        <taxon>Pseudomonadota</taxon>
        <taxon>Betaproteobacteria</taxon>
        <taxon>Burkholderiales</taxon>
        <taxon>Alcaligenaceae</taxon>
        <taxon>Bordetella</taxon>
    </lineage>
</organism>
<sequence>MGRVDNDGVLAFNRADRYVQADEINGTGQVVQQGGGTTVLNAFNTYSGGTTVAAGTLAVGDASHADAAIDGGGAVAIQRGATLGGYGSVRGNVSNAGTLAVADALCASPTRTVRAS</sequence>
<dbReference type="Proteomes" id="UP000216020">
    <property type="component" value="Unassembled WGS sequence"/>
</dbReference>